<keyword evidence="2" id="KW-1185">Reference proteome</keyword>
<dbReference type="Proteomes" id="UP001448207">
    <property type="component" value="Unassembled WGS sequence"/>
</dbReference>
<dbReference type="EMBL" id="JBCLYO010000010">
    <property type="protein sequence ID" value="KAL0085336.1"/>
    <property type="molecule type" value="Genomic_DNA"/>
</dbReference>
<evidence type="ECO:0000313" key="1">
    <source>
        <dbReference type="EMBL" id="KAL0085336.1"/>
    </source>
</evidence>
<protein>
    <recommendedName>
        <fullName evidence="3">F-box domain-containing protein</fullName>
    </recommendedName>
</protein>
<accession>A0ABR3B0G6</accession>
<organism evidence="1 2">
    <name type="scientific">Phycomyces blakesleeanus</name>
    <dbReference type="NCBI Taxonomy" id="4837"/>
    <lineage>
        <taxon>Eukaryota</taxon>
        <taxon>Fungi</taxon>
        <taxon>Fungi incertae sedis</taxon>
        <taxon>Mucoromycota</taxon>
        <taxon>Mucoromycotina</taxon>
        <taxon>Mucoromycetes</taxon>
        <taxon>Mucorales</taxon>
        <taxon>Phycomycetaceae</taxon>
        <taxon>Phycomyces</taxon>
    </lineage>
</organism>
<sequence length="450" mass="51620">MQFCPYDIPPTSFNSIRSNLRRLTRLKFIIPFKTLFTCTFDDFELLNDQLPELTYISLSARFDEMSPDELLKVKKVKPRPCLKTLEMDIKNTTYNWLHYLAIKYPNINTLSRLDFSQSGANLHTSQALKLFAELPCPFQNLKNISVHANTPSEKIYLDFISQICLFNVHIKTIDLNIHNSSGDTGSSNDMLQLTKTLANTLEKIKIVYFQEDIRHFGMFDKLEYYPRLVDLDINVKGATVMLDTVLEKCPALKSFAITDGVLNSRPEFSLLPMEYGLSSLSLISITVASTTLNQLSISCKNLNTMHLETVDITISRQKNSVDSCIDMSSTHFTKLYIKSTQFINILNEDRIALFSVSSSLTPAENIWVYSSYNDSIKNRKFHSITLKLEEEESKGCSAYFRSYPGTVRAEYTEEQLYEIFKGFSISRWAKILFKGYVSFKYGSAKKLCFK</sequence>
<proteinExistence type="predicted"/>
<evidence type="ECO:0008006" key="3">
    <source>
        <dbReference type="Google" id="ProtNLM"/>
    </source>
</evidence>
<name>A0ABR3B0G6_PHYBL</name>
<comment type="caution">
    <text evidence="1">The sequence shown here is derived from an EMBL/GenBank/DDBJ whole genome shotgun (WGS) entry which is preliminary data.</text>
</comment>
<reference evidence="1 2" key="1">
    <citation type="submission" date="2024-04" db="EMBL/GenBank/DDBJ databases">
        <title>Symmetric and asymmetric DNA N6-adenine methylation regulates different biological responses in Mucorales.</title>
        <authorList>
            <consortium name="Lawrence Berkeley National Laboratory"/>
            <person name="Lax C."/>
            <person name="Mondo S.J."/>
            <person name="Osorio-Concepcion M."/>
            <person name="Muszewska A."/>
            <person name="Corrochano-Luque M."/>
            <person name="Gutierrez G."/>
            <person name="Riley R."/>
            <person name="Lipzen A."/>
            <person name="Guo J."/>
            <person name="Hundley H."/>
            <person name="Amirebrahimi M."/>
            <person name="Ng V."/>
            <person name="Lorenzo-Gutierrez D."/>
            <person name="Binder U."/>
            <person name="Yang J."/>
            <person name="Song Y."/>
            <person name="Canovas D."/>
            <person name="Navarro E."/>
            <person name="Freitag M."/>
            <person name="Gabaldon T."/>
            <person name="Grigoriev I.V."/>
            <person name="Corrochano L.M."/>
            <person name="Nicolas F.E."/>
            <person name="Garre V."/>
        </authorList>
    </citation>
    <scope>NUCLEOTIDE SEQUENCE [LARGE SCALE GENOMIC DNA]</scope>
    <source>
        <strain evidence="1 2">L51</strain>
    </source>
</reference>
<evidence type="ECO:0000313" key="2">
    <source>
        <dbReference type="Proteomes" id="UP001448207"/>
    </source>
</evidence>
<gene>
    <name evidence="1" type="ORF">J3Q64DRAFT_1743274</name>
</gene>